<protein>
    <submittedName>
        <fullName evidence="1">Uncharacterized protein</fullName>
    </submittedName>
</protein>
<dbReference type="AlphaFoldDB" id="A0A8K0GRC5"/>
<dbReference type="Proteomes" id="UP000796880">
    <property type="component" value="Unassembled WGS sequence"/>
</dbReference>
<comment type="caution">
    <text evidence="1">The sequence shown here is derived from an EMBL/GenBank/DDBJ whole genome shotgun (WGS) entry which is preliminary data.</text>
</comment>
<evidence type="ECO:0000313" key="1">
    <source>
        <dbReference type="EMBL" id="KAF3434576.1"/>
    </source>
</evidence>
<keyword evidence="2" id="KW-1185">Reference proteome</keyword>
<sequence length="248" mass="28159">MLVPPSRMKLNSNNIFIYIKNLKTHLGLKFQENPQTPLLISTYDSNNDITTISQAIKKRRTATSNTGRAPPTNKKKIHVAKKVLIEMVDTRFDIITEEEAQNNYRKSLAILLDTGFFPDSMKPSISKFLNSLHKELVTFNKFCRNSFIASSHCSSMISLQISIQCKVSEYTTASAKLATQEYLVEELKAKIVEVDDICRNLWCSIQLTIDEAKKKKRLYIDLLSASKNKDEARVQAEVAIVMTHLSVL</sequence>
<organism evidence="1 2">
    <name type="scientific">Rhamnella rubrinervis</name>
    <dbReference type="NCBI Taxonomy" id="2594499"/>
    <lineage>
        <taxon>Eukaryota</taxon>
        <taxon>Viridiplantae</taxon>
        <taxon>Streptophyta</taxon>
        <taxon>Embryophyta</taxon>
        <taxon>Tracheophyta</taxon>
        <taxon>Spermatophyta</taxon>
        <taxon>Magnoliopsida</taxon>
        <taxon>eudicotyledons</taxon>
        <taxon>Gunneridae</taxon>
        <taxon>Pentapetalae</taxon>
        <taxon>rosids</taxon>
        <taxon>fabids</taxon>
        <taxon>Rosales</taxon>
        <taxon>Rhamnaceae</taxon>
        <taxon>rhamnoid group</taxon>
        <taxon>Rhamneae</taxon>
        <taxon>Rhamnella</taxon>
    </lineage>
</organism>
<gene>
    <name evidence="1" type="ORF">FNV43_RR21661</name>
</gene>
<proteinExistence type="predicted"/>
<accession>A0A8K0GRC5</accession>
<reference evidence="1" key="1">
    <citation type="submission" date="2020-03" db="EMBL/GenBank/DDBJ databases">
        <title>A high-quality chromosome-level genome assembly of a woody plant with both climbing and erect habits, Rhamnella rubrinervis.</title>
        <authorList>
            <person name="Lu Z."/>
            <person name="Yang Y."/>
            <person name="Zhu X."/>
            <person name="Sun Y."/>
        </authorList>
    </citation>
    <scope>NUCLEOTIDE SEQUENCE</scope>
    <source>
        <strain evidence="1">BYM</strain>
        <tissue evidence="1">Leaf</tissue>
    </source>
</reference>
<dbReference type="EMBL" id="VOIH02000010">
    <property type="protein sequence ID" value="KAF3434576.1"/>
    <property type="molecule type" value="Genomic_DNA"/>
</dbReference>
<name>A0A8K0GRC5_9ROSA</name>
<evidence type="ECO:0000313" key="2">
    <source>
        <dbReference type="Proteomes" id="UP000796880"/>
    </source>
</evidence>